<comment type="caution">
    <text evidence="1">The sequence shown here is derived from an EMBL/GenBank/DDBJ whole genome shotgun (WGS) entry which is preliminary data.</text>
</comment>
<reference evidence="1 2" key="1">
    <citation type="journal article" date="2019" name="ISME J.">
        <title>Insights into ecological role of a new deltaproteobacterial order Candidatus Acidulodesulfobacterales by metagenomics and metatranscriptomics.</title>
        <authorList>
            <person name="Tan S."/>
            <person name="Liu J."/>
            <person name="Fang Y."/>
            <person name="Hedlund B.P."/>
            <person name="Lian Z.H."/>
            <person name="Huang L.Y."/>
            <person name="Li J.T."/>
            <person name="Huang L.N."/>
            <person name="Li W.J."/>
            <person name="Jiang H.C."/>
            <person name="Dong H.L."/>
            <person name="Shu W.S."/>
        </authorList>
    </citation>
    <scope>NUCLEOTIDE SEQUENCE [LARGE SCALE GENOMIC DNA]</scope>
    <source>
        <strain evidence="1">AP2</strain>
    </source>
</reference>
<gene>
    <name evidence="1" type="ORF">EVJ46_00235</name>
</gene>
<name>A0A519BHG1_ACIG2</name>
<dbReference type="Proteomes" id="UP000316562">
    <property type="component" value="Unassembled WGS sequence"/>
</dbReference>
<protein>
    <submittedName>
        <fullName evidence="1">Uncharacterized protein</fullName>
    </submittedName>
</protein>
<proteinExistence type="predicted"/>
<dbReference type="EMBL" id="SGBC01000001">
    <property type="protein sequence ID" value="RZD16705.1"/>
    <property type="molecule type" value="Genomic_DNA"/>
</dbReference>
<accession>A0A519BHG1</accession>
<evidence type="ECO:0000313" key="2">
    <source>
        <dbReference type="Proteomes" id="UP000316562"/>
    </source>
</evidence>
<dbReference type="AlphaFoldDB" id="A0A519BHG1"/>
<evidence type="ECO:0000313" key="1">
    <source>
        <dbReference type="EMBL" id="RZD16705.1"/>
    </source>
</evidence>
<organism evidence="1 2">
    <name type="scientific">Acididesulfobacter guangdongensis</name>
    <dbReference type="NCBI Taxonomy" id="2597225"/>
    <lineage>
        <taxon>Bacteria</taxon>
        <taxon>Deltaproteobacteria</taxon>
        <taxon>Candidatus Acidulodesulfobacterales</taxon>
        <taxon>Candidatus Acididesulfobacter</taxon>
    </lineage>
</organism>
<sequence length="68" mass="7935">MRNTEFEAEIENGIIHLPKEYFNAKKAKVIILDKDSKGEKDFIFRTVNNPVHLRDGVSFLSRDEANER</sequence>